<dbReference type="InterPro" id="IPR016032">
    <property type="entry name" value="Sig_transdc_resp-reg_C-effctor"/>
</dbReference>
<evidence type="ECO:0000256" key="5">
    <source>
        <dbReference type="PROSITE-ProRule" id="PRU00169"/>
    </source>
</evidence>
<keyword evidence="4" id="KW-0804">Transcription</keyword>
<keyword evidence="3" id="KW-0238">DNA-binding</keyword>
<dbReference type="Gene3D" id="3.40.50.2300">
    <property type="match status" value="1"/>
</dbReference>
<dbReference type="InterPro" id="IPR058245">
    <property type="entry name" value="NreC/VraR/RcsB-like_REC"/>
</dbReference>
<evidence type="ECO:0000259" key="7">
    <source>
        <dbReference type="PROSITE" id="PS50110"/>
    </source>
</evidence>
<evidence type="ECO:0000256" key="1">
    <source>
        <dbReference type="ARBA" id="ARBA00022553"/>
    </source>
</evidence>
<dbReference type="EMBL" id="JACRTG010000026">
    <property type="protein sequence ID" value="MBC8588767.1"/>
    <property type="molecule type" value="Genomic_DNA"/>
</dbReference>
<dbReference type="InterPro" id="IPR011006">
    <property type="entry name" value="CheY-like_superfamily"/>
</dbReference>
<dbReference type="CDD" id="cd06170">
    <property type="entry name" value="LuxR_C_like"/>
    <property type="match status" value="1"/>
</dbReference>
<dbReference type="PROSITE" id="PS50110">
    <property type="entry name" value="RESPONSE_REGULATORY"/>
    <property type="match status" value="1"/>
</dbReference>
<dbReference type="InterPro" id="IPR039420">
    <property type="entry name" value="WalR-like"/>
</dbReference>
<dbReference type="Proteomes" id="UP000601171">
    <property type="component" value="Unassembled WGS sequence"/>
</dbReference>
<dbReference type="GO" id="GO:0003677">
    <property type="term" value="F:DNA binding"/>
    <property type="evidence" value="ECO:0007669"/>
    <property type="project" value="UniProtKB-KW"/>
</dbReference>
<keyword evidence="2" id="KW-0805">Transcription regulation</keyword>
<feature type="domain" description="Response regulatory" evidence="7">
    <location>
        <begin position="7"/>
        <end position="123"/>
    </location>
</feature>
<organism evidence="8 9">
    <name type="scientific">Paratissierella segnis</name>
    <dbReference type="NCBI Taxonomy" id="2763679"/>
    <lineage>
        <taxon>Bacteria</taxon>
        <taxon>Bacillati</taxon>
        <taxon>Bacillota</taxon>
        <taxon>Tissierellia</taxon>
        <taxon>Tissierellales</taxon>
        <taxon>Tissierellaceae</taxon>
        <taxon>Paratissierella</taxon>
    </lineage>
</organism>
<dbReference type="SMART" id="SM00421">
    <property type="entry name" value="HTH_LUXR"/>
    <property type="match status" value="1"/>
</dbReference>
<dbReference type="GO" id="GO:0006355">
    <property type="term" value="P:regulation of DNA-templated transcription"/>
    <property type="evidence" value="ECO:0007669"/>
    <property type="project" value="InterPro"/>
</dbReference>
<evidence type="ECO:0000313" key="8">
    <source>
        <dbReference type="EMBL" id="MBC8588767.1"/>
    </source>
</evidence>
<dbReference type="Pfam" id="PF00196">
    <property type="entry name" value="GerE"/>
    <property type="match status" value="1"/>
</dbReference>
<feature type="modified residue" description="4-aspartylphosphate" evidence="5">
    <location>
        <position position="58"/>
    </location>
</feature>
<evidence type="ECO:0000259" key="6">
    <source>
        <dbReference type="PROSITE" id="PS50043"/>
    </source>
</evidence>
<dbReference type="GO" id="GO:0000160">
    <property type="term" value="P:phosphorelay signal transduction system"/>
    <property type="evidence" value="ECO:0007669"/>
    <property type="project" value="InterPro"/>
</dbReference>
<keyword evidence="9" id="KW-1185">Reference proteome</keyword>
<proteinExistence type="predicted"/>
<dbReference type="RefSeq" id="WP_262430219.1">
    <property type="nucleotide sequence ID" value="NZ_JACRTG010000026.1"/>
</dbReference>
<dbReference type="InterPro" id="IPR001789">
    <property type="entry name" value="Sig_transdc_resp-reg_receiver"/>
</dbReference>
<evidence type="ECO:0000256" key="3">
    <source>
        <dbReference type="ARBA" id="ARBA00023125"/>
    </source>
</evidence>
<dbReference type="PROSITE" id="PS50043">
    <property type="entry name" value="HTH_LUXR_2"/>
    <property type="match status" value="1"/>
</dbReference>
<name>A0A926EWE6_9FIRM</name>
<dbReference type="SMART" id="SM00448">
    <property type="entry name" value="REC"/>
    <property type="match status" value="1"/>
</dbReference>
<comment type="caution">
    <text evidence="8">The sequence shown here is derived from an EMBL/GenBank/DDBJ whole genome shotgun (WGS) entry which is preliminary data.</text>
</comment>
<dbReference type="InterPro" id="IPR000792">
    <property type="entry name" value="Tscrpt_reg_LuxR_C"/>
</dbReference>
<feature type="domain" description="HTH luxR-type" evidence="6">
    <location>
        <begin position="151"/>
        <end position="216"/>
    </location>
</feature>
<accession>A0A926EWE6</accession>
<dbReference type="SUPFAM" id="SSF46894">
    <property type="entry name" value="C-terminal effector domain of the bipartite response regulators"/>
    <property type="match status" value="1"/>
</dbReference>
<gene>
    <name evidence="8" type="ORF">H8707_11120</name>
</gene>
<evidence type="ECO:0000313" key="9">
    <source>
        <dbReference type="Proteomes" id="UP000601171"/>
    </source>
</evidence>
<dbReference type="Pfam" id="PF00072">
    <property type="entry name" value="Response_reg"/>
    <property type="match status" value="1"/>
</dbReference>
<protein>
    <submittedName>
        <fullName evidence="8">Response regulator transcription factor</fullName>
    </submittedName>
</protein>
<sequence length="218" mass="24513">MASKIINIMLVDSHTIVREGLKALIEGDKELKVIATSENGKEAVEKARELNPNIIIMDIDIPYMSGIEVLKIIKDQGLNSKVIILTALRNREFIIAATKLGAMGYLFKNCDTNTLLKSIREISIGRTYIDQAVATVLTQNVHNKIQKSNIELEKIKSLSRREYEVLTLISSGRSNKDIGKELFISEKTVKNHITKLFKKIDVNDRVQATIFAYQNGII</sequence>
<dbReference type="SUPFAM" id="SSF52172">
    <property type="entry name" value="CheY-like"/>
    <property type="match status" value="1"/>
</dbReference>
<dbReference type="PANTHER" id="PTHR43214:SF39">
    <property type="entry name" value="TRANSCRIPTIONAL REGULATORY PROTEIN DEGU"/>
    <property type="match status" value="1"/>
</dbReference>
<evidence type="ECO:0000256" key="2">
    <source>
        <dbReference type="ARBA" id="ARBA00023015"/>
    </source>
</evidence>
<evidence type="ECO:0000256" key="4">
    <source>
        <dbReference type="ARBA" id="ARBA00023163"/>
    </source>
</evidence>
<dbReference type="PANTHER" id="PTHR43214">
    <property type="entry name" value="TWO-COMPONENT RESPONSE REGULATOR"/>
    <property type="match status" value="1"/>
</dbReference>
<dbReference type="CDD" id="cd17535">
    <property type="entry name" value="REC_NarL-like"/>
    <property type="match status" value="1"/>
</dbReference>
<dbReference type="AlphaFoldDB" id="A0A926EWE6"/>
<reference evidence="8" key="1">
    <citation type="submission" date="2020-08" db="EMBL/GenBank/DDBJ databases">
        <title>Genome public.</title>
        <authorList>
            <person name="Liu C."/>
            <person name="Sun Q."/>
        </authorList>
    </citation>
    <scope>NUCLEOTIDE SEQUENCE</scope>
    <source>
        <strain evidence="8">BX21</strain>
    </source>
</reference>
<keyword evidence="1 5" id="KW-0597">Phosphoprotein</keyword>
<dbReference type="PRINTS" id="PR00038">
    <property type="entry name" value="HTHLUXR"/>
</dbReference>